<dbReference type="SUPFAM" id="SSF158230">
    <property type="entry name" value="PRP4-like"/>
    <property type="match status" value="1"/>
</dbReference>
<feature type="compositionally biased region" description="Basic and acidic residues" evidence="4">
    <location>
        <begin position="175"/>
        <end position="192"/>
    </location>
</feature>
<keyword evidence="7" id="KW-1185">Reference proteome</keyword>
<dbReference type="InterPro" id="IPR015943">
    <property type="entry name" value="WD40/YVTN_repeat-like_dom_sf"/>
</dbReference>
<feature type="repeat" description="WD" evidence="3">
    <location>
        <begin position="266"/>
        <end position="298"/>
    </location>
</feature>
<feature type="repeat" description="WD" evidence="3">
    <location>
        <begin position="299"/>
        <end position="333"/>
    </location>
</feature>
<dbReference type="InterPro" id="IPR014906">
    <property type="entry name" value="PRP4-like"/>
</dbReference>
<evidence type="ECO:0000256" key="2">
    <source>
        <dbReference type="ARBA" id="ARBA00022737"/>
    </source>
</evidence>
<dbReference type="InterPro" id="IPR036322">
    <property type="entry name" value="WD40_repeat_dom_sf"/>
</dbReference>
<dbReference type="InterPro" id="IPR001680">
    <property type="entry name" value="WD40_rpt"/>
</dbReference>
<dbReference type="GO" id="GO:0046540">
    <property type="term" value="C:U4/U6 x U5 tri-snRNP complex"/>
    <property type="evidence" value="ECO:0007669"/>
    <property type="project" value="TreeGrafter"/>
</dbReference>
<dbReference type="PROSITE" id="PS00678">
    <property type="entry name" value="WD_REPEATS_1"/>
    <property type="match status" value="3"/>
</dbReference>
<dbReference type="GO" id="GO:0000398">
    <property type="term" value="P:mRNA splicing, via spliceosome"/>
    <property type="evidence" value="ECO:0007669"/>
    <property type="project" value="TreeGrafter"/>
</dbReference>
<feature type="domain" description="Pre-mRNA processing factor 4 (PRP4)-like" evidence="5">
    <location>
        <begin position="84"/>
        <end position="137"/>
    </location>
</feature>
<dbReference type="FunFam" id="2.130.10.10:FF:000443">
    <property type="entry name" value="U4/U6 small nuclear ribonucleoprotein Prp4"/>
    <property type="match status" value="1"/>
</dbReference>
<dbReference type="EMBL" id="CASHTH010003836">
    <property type="protein sequence ID" value="CAI8050160.1"/>
    <property type="molecule type" value="Genomic_DNA"/>
</dbReference>
<name>A0AA35TKV7_GEOBA</name>
<feature type="repeat" description="WD" evidence="3">
    <location>
        <begin position="341"/>
        <end position="382"/>
    </location>
</feature>
<dbReference type="GO" id="GO:0030621">
    <property type="term" value="F:U4 snRNA binding"/>
    <property type="evidence" value="ECO:0007669"/>
    <property type="project" value="TreeGrafter"/>
</dbReference>
<dbReference type="PRINTS" id="PR00320">
    <property type="entry name" value="GPROTEINBRPT"/>
</dbReference>
<dbReference type="AlphaFoldDB" id="A0AA35TKV7"/>
<evidence type="ECO:0000313" key="6">
    <source>
        <dbReference type="EMBL" id="CAI8050160.1"/>
    </source>
</evidence>
<dbReference type="Gene3D" id="4.10.280.110">
    <property type="entry name" value="Pre-mRNA processing factor 4 domain"/>
    <property type="match status" value="1"/>
</dbReference>
<dbReference type="GO" id="GO:0017070">
    <property type="term" value="F:U6 snRNA binding"/>
    <property type="evidence" value="ECO:0007669"/>
    <property type="project" value="TreeGrafter"/>
</dbReference>
<keyword evidence="2" id="KW-0677">Repeat</keyword>
<evidence type="ECO:0000259" key="5">
    <source>
        <dbReference type="SMART" id="SM00500"/>
    </source>
</evidence>
<dbReference type="Gene3D" id="2.130.10.10">
    <property type="entry name" value="YVTN repeat-like/Quinoprotein amine dehydrogenase"/>
    <property type="match status" value="3"/>
</dbReference>
<comment type="caution">
    <text evidence="6">The sequence shown here is derived from an EMBL/GenBank/DDBJ whole genome shotgun (WGS) entry which is preliminary data.</text>
</comment>
<dbReference type="InterPro" id="IPR036285">
    <property type="entry name" value="PRP4-like_sf"/>
</dbReference>
<reference evidence="6" key="1">
    <citation type="submission" date="2023-03" db="EMBL/GenBank/DDBJ databases">
        <authorList>
            <person name="Steffen K."/>
            <person name="Cardenas P."/>
        </authorList>
    </citation>
    <scope>NUCLEOTIDE SEQUENCE</scope>
</reference>
<keyword evidence="6" id="KW-0687">Ribonucleoprotein</keyword>
<dbReference type="Pfam" id="PF00400">
    <property type="entry name" value="WD40"/>
    <property type="match status" value="7"/>
</dbReference>
<dbReference type="InterPro" id="IPR019775">
    <property type="entry name" value="WD40_repeat_CS"/>
</dbReference>
<dbReference type="CDD" id="cd00200">
    <property type="entry name" value="WD40"/>
    <property type="match status" value="1"/>
</dbReference>
<protein>
    <submittedName>
        <fullName evidence="6">U4/U6 small nuclear ribonucleoprotein Prp4</fullName>
    </submittedName>
</protein>
<accession>A0AA35TKV7</accession>
<dbReference type="InterPro" id="IPR020472">
    <property type="entry name" value="WD40_PAC1"/>
</dbReference>
<dbReference type="Pfam" id="PF08799">
    <property type="entry name" value="PRP4"/>
    <property type="match status" value="1"/>
</dbReference>
<dbReference type="PROSITE" id="PS50082">
    <property type="entry name" value="WD_REPEATS_2"/>
    <property type="match status" value="6"/>
</dbReference>
<feature type="repeat" description="WD" evidence="3">
    <location>
        <begin position="425"/>
        <end position="457"/>
    </location>
</feature>
<evidence type="ECO:0000256" key="4">
    <source>
        <dbReference type="SAM" id="MobiDB-lite"/>
    </source>
</evidence>
<keyword evidence="1 3" id="KW-0853">WD repeat</keyword>
<evidence type="ECO:0000313" key="7">
    <source>
        <dbReference type="Proteomes" id="UP001174909"/>
    </source>
</evidence>
<dbReference type="PANTHER" id="PTHR19846:SF0">
    <property type="entry name" value="PRE-MRNA PROCESSING FACTOR 4"/>
    <property type="match status" value="1"/>
</dbReference>
<dbReference type="PROSITE" id="PS50294">
    <property type="entry name" value="WD_REPEATS_REGION"/>
    <property type="match status" value="4"/>
</dbReference>
<dbReference type="FunFam" id="2.130.10.10:FF:001211">
    <property type="entry name" value="CBN-PRP-4 protein"/>
    <property type="match status" value="1"/>
</dbReference>
<dbReference type="PANTHER" id="PTHR19846">
    <property type="entry name" value="WD40 REPEAT PROTEIN"/>
    <property type="match status" value="1"/>
</dbReference>
<organism evidence="6 7">
    <name type="scientific">Geodia barretti</name>
    <name type="common">Barrett's horny sponge</name>
    <dbReference type="NCBI Taxonomy" id="519541"/>
    <lineage>
        <taxon>Eukaryota</taxon>
        <taxon>Metazoa</taxon>
        <taxon>Porifera</taxon>
        <taxon>Demospongiae</taxon>
        <taxon>Heteroscleromorpha</taxon>
        <taxon>Tetractinellida</taxon>
        <taxon>Astrophorina</taxon>
        <taxon>Geodiidae</taxon>
        <taxon>Geodia</taxon>
    </lineage>
</organism>
<dbReference type="SMART" id="SM00320">
    <property type="entry name" value="WD40"/>
    <property type="match status" value="7"/>
</dbReference>
<evidence type="ECO:0000256" key="1">
    <source>
        <dbReference type="ARBA" id="ARBA00022574"/>
    </source>
</evidence>
<dbReference type="Proteomes" id="UP001174909">
    <property type="component" value="Unassembled WGS sequence"/>
</dbReference>
<gene>
    <name evidence="6" type="ORF">GBAR_LOCUS27583</name>
</gene>
<evidence type="ECO:0000256" key="3">
    <source>
        <dbReference type="PROSITE-ProRule" id="PRU00221"/>
    </source>
</evidence>
<feature type="region of interest" description="Disordered" evidence="4">
    <location>
        <begin position="173"/>
        <end position="192"/>
    </location>
</feature>
<sequence>MEPPTEKKARLHFGSLEEQERVRLQTGGSSFSSAVREGILSGNINITPTTGGVGGVATVVDGQQLQLLQEFERRKRAKAIVVPTDDSEVKVRLRDLGEPTCLFGEDPANRRERLRELLSAQLERGELREAVEEATIAATAVDEGVWFHEGPEQLLNARYWIADYSIPRAQKRLQNGREEAKRPGAEKAARTQELHKALRSLSNSASQVGDERPVSFCQFSPDSQQLATCSWSGLCKLWSLPSCNLIRVLRSHNERAGSIVWHPQATISLSPTALNLASCAADGSISLWDLQSDTPMGELEGHAHRISRIAFHPSGRFLAAASFDHSWRLWDLECRMEVLHQEGHSRPVYSVCFHPDGSLAGSCGLDSCGRVWDLRTGRCLMLLDGHLQSVLAMDFSPNGYHVATGGNDNAIRLWDLRKQSCVYTIPAHTNLVSHVKFQSLHGGFLVSSSYDNSAKIWAHPGWTPLRTLAGHEGKVMCVDVSPNQKYFVTASYDRTFKLWENE</sequence>
<feature type="repeat" description="WD" evidence="3">
    <location>
        <begin position="468"/>
        <end position="502"/>
    </location>
</feature>
<proteinExistence type="predicted"/>
<dbReference type="SMART" id="SM00500">
    <property type="entry name" value="SFM"/>
    <property type="match status" value="1"/>
</dbReference>
<dbReference type="SUPFAM" id="SSF50978">
    <property type="entry name" value="WD40 repeat-like"/>
    <property type="match status" value="1"/>
</dbReference>
<feature type="repeat" description="WD" evidence="3">
    <location>
        <begin position="383"/>
        <end position="424"/>
    </location>
</feature>